<dbReference type="InterPro" id="IPR032675">
    <property type="entry name" value="LRR_dom_sf"/>
</dbReference>
<keyword evidence="8" id="KW-1185">Reference proteome</keyword>
<dbReference type="OrthoDB" id="433501at2759"/>
<keyword evidence="2" id="KW-0433">Leucine-rich repeat</keyword>
<dbReference type="AlphaFoldDB" id="A0A1W4WZ85"/>
<dbReference type="FunFam" id="3.80.10.10:FF:000026">
    <property type="entry name" value="U2 small nuclear ribonucleoprotein A"/>
    <property type="match status" value="1"/>
</dbReference>
<protein>
    <recommendedName>
        <fullName evidence="6">Probable U2 small nuclear ribonucleoprotein A'</fullName>
    </recommendedName>
</protein>
<evidence type="ECO:0000256" key="2">
    <source>
        <dbReference type="ARBA" id="ARBA00022614"/>
    </source>
</evidence>
<evidence type="ECO:0000256" key="5">
    <source>
        <dbReference type="ARBA" id="ARBA00024196"/>
    </source>
</evidence>
<evidence type="ECO:0000313" key="8">
    <source>
        <dbReference type="Proteomes" id="UP000192223"/>
    </source>
</evidence>
<dbReference type="Pfam" id="PF14580">
    <property type="entry name" value="LRR_9"/>
    <property type="match status" value="1"/>
</dbReference>
<evidence type="ECO:0000313" key="9">
    <source>
        <dbReference type="RefSeq" id="XP_018325827.1"/>
    </source>
</evidence>
<dbReference type="GeneID" id="108737465"/>
<feature type="region of interest" description="Disordered" evidence="7">
    <location>
        <begin position="173"/>
        <end position="193"/>
    </location>
</feature>
<name>A0A1W4WZ85_AGRPL</name>
<accession>A0A1W4WZ85</accession>
<proteinExistence type="inferred from homology"/>
<dbReference type="FunCoup" id="A0A1W4WZ85">
    <property type="interactions" value="2483"/>
</dbReference>
<dbReference type="Proteomes" id="UP000192223">
    <property type="component" value="Unplaced"/>
</dbReference>
<feature type="compositionally biased region" description="Polar residues" evidence="7">
    <location>
        <begin position="228"/>
        <end position="237"/>
    </location>
</feature>
<reference evidence="9" key="1">
    <citation type="submission" date="2025-08" db="UniProtKB">
        <authorList>
            <consortium name="RefSeq"/>
        </authorList>
    </citation>
    <scope>IDENTIFICATION</scope>
    <source>
        <tissue evidence="9">Entire body</tissue>
    </source>
</reference>
<feature type="region of interest" description="Disordered" evidence="7">
    <location>
        <begin position="223"/>
        <end position="251"/>
    </location>
</feature>
<dbReference type="PANTHER" id="PTHR10552">
    <property type="entry name" value="U2 SMALL NUCLEAR RIBONUCLEOPROTEIN A"/>
    <property type="match status" value="1"/>
</dbReference>
<feature type="compositionally biased region" description="Acidic residues" evidence="7">
    <location>
        <begin position="242"/>
        <end position="251"/>
    </location>
</feature>
<comment type="subcellular location">
    <subcellularLocation>
        <location evidence="1">Nucleus</location>
    </subcellularLocation>
</comment>
<keyword evidence="3" id="KW-0677">Repeat</keyword>
<dbReference type="SUPFAM" id="SSF52058">
    <property type="entry name" value="L domain-like"/>
    <property type="match status" value="1"/>
</dbReference>
<evidence type="ECO:0000256" key="4">
    <source>
        <dbReference type="ARBA" id="ARBA00023242"/>
    </source>
</evidence>
<evidence type="ECO:0000256" key="1">
    <source>
        <dbReference type="ARBA" id="ARBA00004123"/>
    </source>
</evidence>
<evidence type="ECO:0000256" key="7">
    <source>
        <dbReference type="SAM" id="MobiDB-lite"/>
    </source>
</evidence>
<dbReference type="GO" id="GO:0030620">
    <property type="term" value="F:U2 snRNA binding"/>
    <property type="evidence" value="ECO:0007669"/>
    <property type="project" value="InterPro"/>
</dbReference>
<keyword evidence="9" id="KW-0687">Ribonucleoprotein</keyword>
<evidence type="ECO:0000256" key="6">
    <source>
        <dbReference type="ARBA" id="ARBA00069881"/>
    </source>
</evidence>
<dbReference type="KEGG" id="apln:108737465"/>
<gene>
    <name evidence="9" type="primary">LOC108737465</name>
</gene>
<dbReference type="RefSeq" id="XP_018325827.1">
    <property type="nucleotide sequence ID" value="XM_018470325.2"/>
</dbReference>
<keyword evidence="4" id="KW-0539">Nucleus</keyword>
<dbReference type="CTD" id="35713"/>
<dbReference type="InParanoid" id="A0A1W4WZ85"/>
<evidence type="ECO:0000256" key="3">
    <source>
        <dbReference type="ARBA" id="ARBA00022737"/>
    </source>
</evidence>
<dbReference type="GO" id="GO:0005686">
    <property type="term" value="C:U2 snRNP"/>
    <property type="evidence" value="ECO:0007669"/>
    <property type="project" value="TreeGrafter"/>
</dbReference>
<sequence>MVKLTAEIIQNSMQYINPVKDRELDLRGYKIPEIENLGATGDQFDTIDFSDNDIRKLDGFPYLKRLKCLLLNNNRIVRIAEHLEEYVPNIESIILTGNHIEELGDLDPLISLEKLTCLSLLHNPVTAKPHYRLYVAYKFPQLKLLDFRKIKMKEREEAKALFKSKKGKELQKEYSKKSKTFVPGANIPSSNQRLSEQEIKKIREAISKANTLHEVEKLQKLLQAGQIPDQTEQNGTAPNGDYTEDMQMDQT</sequence>
<organism evidence="8 9">
    <name type="scientific">Agrilus planipennis</name>
    <name type="common">Emerald ash borer</name>
    <name type="synonym">Agrilus marcopoli</name>
    <dbReference type="NCBI Taxonomy" id="224129"/>
    <lineage>
        <taxon>Eukaryota</taxon>
        <taxon>Metazoa</taxon>
        <taxon>Ecdysozoa</taxon>
        <taxon>Arthropoda</taxon>
        <taxon>Hexapoda</taxon>
        <taxon>Insecta</taxon>
        <taxon>Pterygota</taxon>
        <taxon>Neoptera</taxon>
        <taxon>Endopterygota</taxon>
        <taxon>Coleoptera</taxon>
        <taxon>Polyphaga</taxon>
        <taxon>Elateriformia</taxon>
        <taxon>Buprestoidea</taxon>
        <taxon>Buprestidae</taxon>
        <taxon>Agrilinae</taxon>
        <taxon>Agrilus</taxon>
    </lineage>
</organism>
<dbReference type="GO" id="GO:0000398">
    <property type="term" value="P:mRNA splicing, via spliceosome"/>
    <property type="evidence" value="ECO:0007669"/>
    <property type="project" value="InterPro"/>
</dbReference>
<dbReference type="InterPro" id="IPR044640">
    <property type="entry name" value="RU2A"/>
</dbReference>
<dbReference type="PANTHER" id="PTHR10552:SF6">
    <property type="entry name" value="U2 SMALL NUCLEAR RIBONUCLEOPROTEIN A"/>
    <property type="match status" value="1"/>
</dbReference>
<comment type="similarity">
    <text evidence="5">Belongs to the U2 small nuclear ribonucleoprotein A family.</text>
</comment>
<dbReference type="STRING" id="224129.A0A1W4WZ85"/>
<dbReference type="Gene3D" id="3.80.10.10">
    <property type="entry name" value="Ribonuclease Inhibitor"/>
    <property type="match status" value="1"/>
</dbReference>